<dbReference type="AlphaFoldDB" id="A0A0C7P3I1"/>
<dbReference type="Gene3D" id="3.40.50.300">
    <property type="entry name" value="P-loop containing nucleotide triphosphate hydrolases"/>
    <property type="match status" value="1"/>
</dbReference>
<feature type="domain" description="CobQ/CobB/MinD/ParA nucleotide binding" evidence="1">
    <location>
        <begin position="16"/>
        <end position="192"/>
    </location>
</feature>
<name>A0A0C7P3I1_DEFTU</name>
<dbReference type="EMBL" id="LN824141">
    <property type="protein sequence ID" value="CEP78860.1"/>
    <property type="molecule type" value="Genomic_DNA"/>
</dbReference>
<dbReference type="RefSeq" id="WP_045088229.1">
    <property type="nucleotide sequence ID" value="NZ_LN824141.1"/>
</dbReference>
<dbReference type="Proteomes" id="UP000032809">
    <property type="component" value="Chromosome I"/>
</dbReference>
<evidence type="ECO:0000313" key="2">
    <source>
        <dbReference type="EMBL" id="CEP78860.1"/>
    </source>
</evidence>
<accession>A0A0C7P3I1</accession>
<evidence type="ECO:0000313" key="3">
    <source>
        <dbReference type="Proteomes" id="UP000032809"/>
    </source>
</evidence>
<dbReference type="STRING" id="1006576.DTL3_1571"/>
<evidence type="ECO:0000259" key="1">
    <source>
        <dbReference type="Pfam" id="PF01656"/>
    </source>
</evidence>
<sequence length="224" mass="25526">MLDQILYDYQSHIFIGMGGSGKTEIAINIAIKLKEKNPNVAIVDLDVVTPYFRVRDKIEELKSMNLFVITPPEKYIYVDLPIVPAEVGGYLVNPNYKTVLDVGGDEKGATVLGSLKNFLDNSKKVVYFVVNTRRPYTQDKNNIKKCMFQIEKKTRTKIDFLICNTHLKEETTNSIIEEGERILESVSKDTGVPVLFTAISKIISENFITRFEKLPIKLFFEGDY</sequence>
<dbReference type="PATRIC" id="fig|1006576.9.peg.1567"/>
<dbReference type="InterPro" id="IPR027417">
    <property type="entry name" value="P-loop_NTPase"/>
</dbReference>
<dbReference type="Pfam" id="PF01656">
    <property type="entry name" value="CbiA"/>
    <property type="match status" value="1"/>
</dbReference>
<proteinExistence type="predicted"/>
<dbReference type="HOGENOM" id="CLU_084710_0_0_0"/>
<keyword evidence="3" id="KW-1185">Reference proteome</keyword>
<gene>
    <name evidence="2" type="ORF">DTL3_1571</name>
</gene>
<dbReference type="SUPFAM" id="SSF52540">
    <property type="entry name" value="P-loop containing nucleoside triphosphate hydrolases"/>
    <property type="match status" value="1"/>
</dbReference>
<protein>
    <recommendedName>
        <fullName evidence="1">CobQ/CobB/MinD/ParA nucleotide binding domain-containing protein</fullName>
    </recommendedName>
</protein>
<reference evidence="3" key="1">
    <citation type="submission" date="2014-11" db="EMBL/GenBank/DDBJ databases">
        <authorList>
            <person name="Wibberg D."/>
        </authorList>
    </citation>
    <scope>NUCLEOTIDE SEQUENCE [LARGE SCALE GENOMIC DNA]</scope>
    <source>
        <strain evidence="3">L3</strain>
    </source>
</reference>
<organism evidence="2 3">
    <name type="scientific">Defluviitoga tunisiensis</name>
    <dbReference type="NCBI Taxonomy" id="1006576"/>
    <lineage>
        <taxon>Bacteria</taxon>
        <taxon>Thermotogati</taxon>
        <taxon>Thermotogota</taxon>
        <taxon>Thermotogae</taxon>
        <taxon>Petrotogales</taxon>
        <taxon>Petrotogaceae</taxon>
        <taxon>Defluviitoga</taxon>
    </lineage>
</organism>
<dbReference type="KEGG" id="dtn:DTL3_1571"/>
<dbReference type="OrthoDB" id="9779501at2"/>
<dbReference type="InterPro" id="IPR002586">
    <property type="entry name" value="CobQ/CobB/MinD/ParA_Nub-bd_dom"/>
</dbReference>